<protein>
    <submittedName>
        <fullName evidence="2">Uncharacterized protein</fullName>
    </submittedName>
</protein>
<dbReference type="PANTHER" id="PTHR33625:SF4">
    <property type="entry name" value="OS08G0179900 PROTEIN"/>
    <property type="match status" value="1"/>
</dbReference>
<dbReference type="AlphaFoldDB" id="A0AAD7VN62"/>
<dbReference type="KEGG" id="qsa:O6P43_000888"/>
<name>A0AAD7VN62_QUISA</name>
<dbReference type="Proteomes" id="UP001163823">
    <property type="component" value="Chromosome 1"/>
</dbReference>
<keyword evidence="1" id="KW-0472">Membrane</keyword>
<organism evidence="2 3">
    <name type="scientific">Quillaja saponaria</name>
    <name type="common">Soap bark tree</name>
    <dbReference type="NCBI Taxonomy" id="32244"/>
    <lineage>
        <taxon>Eukaryota</taxon>
        <taxon>Viridiplantae</taxon>
        <taxon>Streptophyta</taxon>
        <taxon>Embryophyta</taxon>
        <taxon>Tracheophyta</taxon>
        <taxon>Spermatophyta</taxon>
        <taxon>Magnoliopsida</taxon>
        <taxon>eudicotyledons</taxon>
        <taxon>Gunneridae</taxon>
        <taxon>Pentapetalae</taxon>
        <taxon>rosids</taxon>
        <taxon>fabids</taxon>
        <taxon>Fabales</taxon>
        <taxon>Quillajaceae</taxon>
        <taxon>Quillaja</taxon>
    </lineage>
</organism>
<evidence type="ECO:0000313" key="3">
    <source>
        <dbReference type="Proteomes" id="UP001163823"/>
    </source>
</evidence>
<proteinExistence type="predicted"/>
<evidence type="ECO:0000256" key="1">
    <source>
        <dbReference type="SAM" id="Phobius"/>
    </source>
</evidence>
<gene>
    <name evidence="2" type="ORF">O6P43_000888</name>
</gene>
<keyword evidence="1" id="KW-1133">Transmembrane helix</keyword>
<keyword evidence="1" id="KW-0812">Transmembrane</keyword>
<reference evidence="2 3" key="1">
    <citation type="journal article" date="2023" name="Science">
        <title>Elucidation of the pathway for biosynthesis of saponin adjuvants from the soapbark tree.</title>
        <authorList>
            <person name="Reed J."/>
            <person name="Orme A."/>
            <person name="El-Demerdash A."/>
            <person name="Owen C."/>
            <person name="Martin L.B.B."/>
            <person name="Misra R.C."/>
            <person name="Kikuchi S."/>
            <person name="Rejzek M."/>
            <person name="Martin A.C."/>
            <person name="Harkess A."/>
            <person name="Leebens-Mack J."/>
            <person name="Louveau T."/>
            <person name="Stephenson M.J."/>
            <person name="Osbourn A."/>
        </authorList>
    </citation>
    <scope>NUCLEOTIDE SEQUENCE [LARGE SCALE GENOMIC DNA]</scope>
    <source>
        <strain evidence="2">S10</strain>
    </source>
</reference>
<evidence type="ECO:0000313" key="2">
    <source>
        <dbReference type="EMBL" id="KAJ7981653.1"/>
    </source>
</evidence>
<comment type="caution">
    <text evidence="2">The sequence shown here is derived from an EMBL/GenBank/DDBJ whole genome shotgun (WGS) entry which is preliminary data.</text>
</comment>
<sequence>MGGGAALTATAKVAGIGVATGGLRGVPVMPSTEQSVRNASRPVSAILSSEGAKSAQVLPVKSAAAWDRDDWEFADEDDLVMEVGESMPRVVFKCICGFFACDQVSGSSVVSSSKSETKSCVIETTIATPSVPKHALQAFKLLSTSPEAQNVVTSIASDPNVWNAVLDNPMVKDFLLSHQMLSIKWKNLPANSKKYLIQARLRTQNSERVIDVVAEKTSSGVDGNAKATFMDNMTLGASFMGLVVLVIMVVVLKRV</sequence>
<accession>A0AAD7VN62</accession>
<feature type="transmembrane region" description="Helical" evidence="1">
    <location>
        <begin position="233"/>
        <end position="252"/>
    </location>
</feature>
<keyword evidence="3" id="KW-1185">Reference proteome</keyword>
<dbReference type="PANTHER" id="PTHR33625">
    <property type="entry name" value="OS08G0179900 PROTEIN"/>
    <property type="match status" value="1"/>
</dbReference>
<dbReference type="EMBL" id="JARAOO010000001">
    <property type="protein sequence ID" value="KAJ7981653.1"/>
    <property type="molecule type" value="Genomic_DNA"/>
</dbReference>